<evidence type="ECO:0000313" key="2">
    <source>
        <dbReference type="EMBL" id="ARM77010.1"/>
    </source>
</evidence>
<feature type="transmembrane region" description="Helical" evidence="1">
    <location>
        <begin position="7"/>
        <end position="25"/>
    </location>
</feature>
<dbReference type="Proteomes" id="UP000193404">
    <property type="component" value="Chromosome"/>
</dbReference>
<keyword evidence="1" id="KW-0472">Membrane</keyword>
<keyword evidence="1" id="KW-0812">Transmembrane</keyword>
<dbReference type="KEGG" id="aman:B6F84_01440"/>
<keyword evidence="3" id="KW-1185">Reference proteome</keyword>
<sequence>MTNLRRGIIIMTTFSFFYAMLEIGINWDPHGGALSVFSNNSIAQYFYRFLYISIFMYPAYLASKKLFSLKTIWFAIYGFLLEDIFYWILSLRIPYSWSWYYPVYYGTPIPDLLELTILIILFKKISWSN</sequence>
<evidence type="ECO:0000313" key="3">
    <source>
        <dbReference type="Proteomes" id="UP000193404"/>
    </source>
</evidence>
<feature type="transmembrane region" description="Helical" evidence="1">
    <location>
        <begin position="74"/>
        <end position="93"/>
    </location>
</feature>
<dbReference type="AlphaFoldDB" id="A0A1W6K3C7"/>
<organism evidence="2 3">
    <name type="scientific">Acidianus manzaensis</name>
    <dbReference type="NCBI Taxonomy" id="282676"/>
    <lineage>
        <taxon>Archaea</taxon>
        <taxon>Thermoproteota</taxon>
        <taxon>Thermoprotei</taxon>
        <taxon>Sulfolobales</taxon>
        <taxon>Sulfolobaceae</taxon>
        <taxon>Acidianus</taxon>
    </lineage>
</organism>
<name>A0A1W6K3C7_9CREN</name>
<gene>
    <name evidence="2" type="ORF">B6F84_01440</name>
</gene>
<accession>A0A1W6K3C7</accession>
<dbReference type="EMBL" id="CP020477">
    <property type="protein sequence ID" value="ARM77010.1"/>
    <property type="molecule type" value="Genomic_DNA"/>
</dbReference>
<reference evidence="2 3" key="1">
    <citation type="submission" date="2017-03" db="EMBL/GenBank/DDBJ databases">
        <title>Sulfur activation and transportation mechanism of thermophilic Archaea Acidianus manzaensis YN-25.</title>
        <authorList>
            <person name="Ma Y."/>
            <person name="Yang Y."/>
            <person name="Xia J."/>
        </authorList>
    </citation>
    <scope>NUCLEOTIDE SEQUENCE [LARGE SCALE GENOMIC DNA]</scope>
    <source>
        <strain evidence="2 3">YN-25</strain>
    </source>
</reference>
<keyword evidence="1" id="KW-1133">Transmembrane helix</keyword>
<dbReference type="OrthoDB" id="39114at2157"/>
<evidence type="ECO:0000256" key="1">
    <source>
        <dbReference type="SAM" id="Phobius"/>
    </source>
</evidence>
<protein>
    <submittedName>
        <fullName evidence="2">Uncharacterized protein</fullName>
    </submittedName>
</protein>
<proteinExistence type="predicted"/>
<dbReference type="STRING" id="282676.B6F84_01440"/>
<feature type="transmembrane region" description="Helical" evidence="1">
    <location>
        <begin position="99"/>
        <end position="122"/>
    </location>
</feature>
<feature type="transmembrane region" description="Helical" evidence="1">
    <location>
        <begin position="45"/>
        <end position="62"/>
    </location>
</feature>